<dbReference type="PANTHER" id="PTHR14611:SF6">
    <property type="entry name" value="TECTONIC-2"/>
    <property type="match status" value="1"/>
</dbReference>
<feature type="domain" description="Tectonic-1-3" evidence="7">
    <location>
        <begin position="417"/>
        <end position="604"/>
    </location>
</feature>
<dbReference type="GeneID" id="100934845"/>
<protein>
    <submittedName>
        <fullName evidence="9">Tectonic family member 2</fullName>
    </submittedName>
</protein>
<dbReference type="FunCoup" id="A0A7N4NV07">
    <property type="interactions" value="393"/>
</dbReference>
<dbReference type="AlphaFoldDB" id="A0A7N4NV07"/>
<keyword evidence="10" id="KW-1185">Reference proteome</keyword>
<dbReference type="CTD" id="79867"/>
<reference evidence="9 10" key="1">
    <citation type="journal article" date="2011" name="Proc. Natl. Acad. Sci. U.S.A.">
        <title>Genetic diversity and population structure of the endangered marsupial Sarcophilus harrisii (Tasmanian devil).</title>
        <authorList>
            <person name="Miller W."/>
            <person name="Hayes V.M."/>
            <person name="Ratan A."/>
            <person name="Petersen D.C."/>
            <person name="Wittekindt N.E."/>
            <person name="Miller J."/>
            <person name="Walenz B."/>
            <person name="Knight J."/>
            <person name="Qi J."/>
            <person name="Zhao F."/>
            <person name="Wang Q."/>
            <person name="Bedoya-Reina O.C."/>
            <person name="Katiyar N."/>
            <person name="Tomsho L.P."/>
            <person name="Kasson L.M."/>
            <person name="Hardie R.A."/>
            <person name="Woodbridge P."/>
            <person name="Tindall E.A."/>
            <person name="Bertelsen M.F."/>
            <person name="Dixon D."/>
            <person name="Pyecroft S."/>
            <person name="Helgen K.M."/>
            <person name="Lesk A.M."/>
            <person name="Pringle T.H."/>
            <person name="Patterson N."/>
            <person name="Zhang Y."/>
            <person name="Kreiss A."/>
            <person name="Woods G.M."/>
            <person name="Jones M.E."/>
            <person name="Schuster S.C."/>
        </authorList>
    </citation>
    <scope>NUCLEOTIDE SEQUENCE [LARGE SCALE GENOMIC DNA]</scope>
</reference>
<dbReference type="Proteomes" id="UP000007648">
    <property type="component" value="Unassembled WGS sequence"/>
</dbReference>
<comment type="similarity">
    <text evidence="1">Belongs to the tectonic family.</text>
</comment>
<keyword evidence="6" id="KW-0812">Transmembrane</keyword>
<keyword evidence="6" id="KW-1133">Transmembrane helix</keyword>
<evidence type="ECO:0000259" key="7">
    <source>
        <dbReference type="Pfam" id="PF07773"/>
    </source>
</evidence>
<sequence length="684" mass="76867">MFDTSVTAALVGDTENVSVMLTLGDDALGILPMPDCGLQSNGTGNWSLTVTPHARGSEVTVRLDGDLQPCVSETDFFSEYPCIVETLLVSASRNSSCLAHLLIQVEIYPNTSFAQNVSGFATSKRENRTKKKMKRKTGENATIIPNQVYQPLGPCPCDLFIGACDVQCCCDQDCTPHLKDLFREHCFTGVFGGNVNPPFDHLCSTPVTEEVSDLFPFLCVQSSLENTPFLGYFFHGLISPRTEHTFRVPRYSSSTSWLDLGYWQDRPILTSNNEFFTIPQVSLVGQCVQKAPVAFLRNFDSNCATNLTTYQERENISEVRLINSLGEDWIVPEVVYEESTALNKFIYDTETILHPGPTFKSVHLEEHYTFRWKENKITELNVRIIWAKIHADQQGTLTQRFKVTFLTFNATEGLKRSGNPGYHPGKPVRALNVASAENVSTINLWRPVGSGLCTEMETSPVLFGEDAVSGCLWEVAIDENCTHLRAEVMNRLKSLVQATHVAKKGNSDYGNIQDGWLKIIWRDTHFPQEGPYFMDIKGICPDVPATMTIHFLISNSGNLEGIPQDVILGAEVSFSSVTWQFHCGITCEDKPNLFPLSVSVQFIRIPPQLTQPLTSFQISLANRDCTNNEVCWSELIFPLSKYYQGEYYYSCLAKSLMLVFIFSLIIFIRNPWIREHMIWGLSVF</sequence>
<keyword evidence="3" id="KW-0732">Signal</keyword>
<proteinExistence type="inferred from homology"/>
<reference evidence="9" key="2">
    <citation type="submission" date="2025-08" db="UniProtKB">
        <authorList>
            <consortium name="Ensembl"/>
        </authorList>
    </citation>
    <scope>IDENTIFICATION</scope>
</reference>
<feature type="transmembrane region" description="Helical" evidence="6">
    <location>
        <begin position="647"/>
        <end position="668"/>
    </location>
</feature>
<reference evidence="9" key="3">
    <citation type="submission" date="2025-09" db="UniProtKB">
        <authorList>
            <consortium name="Ensembl"/>
        </authorList>
    </citation>
    <scope>IDENTIFICATION</scope>
</reference>
<dbReference type="InterPro" id="IPR011677">
    <property type="entry name" value="TCTN1-3_dom"/>
</dbReference>
<feature type="domain" description="Tectonic-1-3 N-terminal" evidence="8">
    <location>
        <begin position="137"/>
        <end position="243"/>
    </location>
</feature>
<gene>
    <name evidence="9" type="primary">TCTN2</name>
</gene>
<name>A0A7N4NV07_SARHA</name>
<evidence type="ECO:0000256" key="3">
    <source>
        <dbReference type="ARBA" id="ARBA00022729"/>
    </source>
</evidence>
<evidence type="ECO:0000259" key="8">
    <source>
        <dbReference type="Pfam" id="PF25752"/>
    </source>
</evidence>
<dbReference type="GO" id="GO:0007224">
    <property type="term" value="P:smoothened signaling pathway"/>
    <property type="evidence" value="ECO:0007669"/>
    <property type="project" value="TreeGrafter"/>
</dbReference>
<dbReference type="Ensembl" id="ENSSHAT00000028779.1">
    <property type="protein sequence ID" value="ENSSHAP00000028172.1"/>
    <property type="gene ID" value="ENSSHAG00000015992.2"/>
</dbReference>
<dbReference type="Pfam" id="PF25752">
    <property type="entry name" value="DUF1619_N"/>
    <property type="match status" value="1"/>
</dbReference>
<dbReference type="RefSeq" id="XP_031804300.1">
    <property type="nucleotide sequence ID" value="XM_031948440.1"/>
</dbReference>
<evidence type="ECO:0000256" key="5">
    <source>
        <dbReference type="ARBA" id="ARBA00023180"/>
    </source>
</evidence>
<dbReference type="PANTHER" id="PTHR14611">
    <property type="entry name" value="TECTONIC FAMILY MEMBER"/>
    <property type="match status" value="1"/>
</dbReference>
<feature type="domain" description="Tectonic-1-3" evidence="7">
    <location>
        <begin position="261"/>
        <end position="407"/>
    </location>
</feature>
<keyword evidence="6" id="KW-0472">Membrane</keyword>
<dbReference type="InParanoid" id="A0A7N4NV07"/>
<accession>A0A7N4NV07</accession>
<evidence type="ECO:0000256" key="2">
    <source>
        <dbReference type="ARBA" id="ARBA00011495"/>
    </source>
</evidence>
<evidence type="ECO:0000256" key="4">
    <source>
        <dbReference type="ARBA" id="ARBA00022794"/>
    </source>
</evidence>
<dbReference type="GO" id="GO:1904491">
    <property type="term" value="P:protein localization to ciliary transition zone"/>
    <property type="evidence" value="ECO:0007669"/>
    <property type="project" value="TreeGrafter"/>
</dbReference>
<dbReference type="GeneTree" id="ENSGT00570000079101"/>
<dbReference type="InterPro" id="IPR040354">
    <property type="entry name" value="TCTN1-3"/>
</dbReference>
<keyword evidence="4" id="KW-0970">Cilium biogenesis/degradation</keyword>
<dbReference type="InterPro" id="IPR057724">
    <property type="entry name" value="TCTN1-3_N"/>
</dbReference>
<evidence type="ECO:0000313" key="10">
    <source>
        <dbReference type="Proteomes" id="UP000007648"/>
    </source>
</evidence>
<evidence type="ECO:0000256" key="6">
    <source>
        <dbReference type="SAM" id="Phobius"/>
    </source>
</evidence>
<dbReference type="Pfam" id="PF07773">
    <property type="entry name" value="TCTN_DUF1619"/>
    <property type="match status" value="2"/>
</dbReference>
<dbReference type="GO" id="GO:0060271">
    <property type="term" value="P:cilium assembly"/>
    <property type="evidence" value="ECO:0007669"/>
    <property type="project" value="TreeGrafter"/>
</dbReference>
<keyword evidence="5" id="KW-0325">Glycoprotein</keyword>
<dbReference type="GO" id="GO:0036038">
    <property type="term" value="C:MKS complex"/>
    <property type="evidence" value="ECO:0007669"/>
    <property type="project" value="TreeGrafter"/>
</dbReference>
<evidence type="ECO:0000313" key="9">
    <source>
        <dbReference type="Ensembl" id="ENSSHAP00000028172.1"/>
    </source>
</evidence>
<organism evidence="9 10">
    <name type="scientific">Sarcophilus harrisii</name>
    <name type="common">Tasmanian devil</name>
    <name type="synonym">Sarcophilus laniarius</name>
    <dbReference type="NCBI Taxonomy" id="9305"/>
    <lineage>
        <taxon>Eukaryota</taxon>
        <taxon>Metazoa</taxon>
        <taxon>Chordata</taxon>
        <taxon>Craniata</taxon>
        <taxon>Vertebrata</taxon>
        <taxon>Euteleostomi</taxon>
        <taxon>Mammalia</taxon>
        <taxon>Metatheria</taxon>
        <taxon>Dasyuromorphia</taxon>
        <taxon>Dasyuridae</taxon>
        <taxon>Sarcophilus</taxon>
    </lineage>
</organism>
<evidence type="ECO:0000256" key="1">
    <source>
        <dbReference type="ARBA" id="ARBA00007633"/>
    </source>
</evidence>
<comment type="subunit">
    <text evidence="2">Part of the tectonic-like complex (also named B9 complex).</text>
</comment>